<gene>
    <name evidence="2" type="ORF">J2739_005582</name>
</gene>
<dbReference type="InterPro" id="IPR006915">
    <property type="entry name" value="DUF637_hemagglutn_put"/>
</dbReference>
<name>A0ABU1NMU3_9BURK</name>
<dbReference type="RefSeq" id="WP_309907754.1">
    <property type="nucleotide sequence ID" value="NZ_JAVDRF010000026.1"/>
</dbReference>
<dbReference type="Pfam" id="PF04830">
    <property type="entry name" value="DUF637"/>
    <property type="match status" value="1"/>
</dbReference>
<dbReference type="Proteomes" id="UP001184230">
    <property type="component" value="Unassembled WGS sequence"/>
</dbReference>
<sequence length="492" mass="49990">SGLGASAGATVGGTAGTVVGGAVQAGVTALASQASVALINNRGDVGGALHELGSSAGVKSLLNAIVTGGVLAGLNLDPTGLPTPGGGAQPLMTQLGQNLTAGVARAVIGTAINGGSFERNLSEGIKAALLDTVAAQGANAIGDLTVDGTLDEFTNKAAHAIAGCMVGVARADRASGCGAGALGAAIGEIAAEAYGRQADTVQFAAMVSGIAVAITGGDASQISIGSQAGSNAAANNYLAHPEQIRDPKMQQRILAAGEGCMGPSSCEGVAAQAQAQIDLLSDARITSMCGGDTACVADRQLERSIYARTRDEATSKLDPSMAAAKFLSDLAGHSPYRPDELSSAVTRMQNGRSDEGNPVDQYVRDTLATSPPLFAAVLGLSVIDGDGGKGVSKRSGVKFADEAKLQDHFERHGGDFEARSATEYEARARQFLTGPKPDNVLEKNRPNGDVVRFNPATDEFGVISSDRKIRTYYKPDPAVHGKGSNLDYFYAQ</sequence>
<accession>A0ABU1NMU3</accession>
<evidence type="ECO:0000313" key="2">
    <source>
        <dbReference type="EMBL" id="MDR6539780.1"/>
    </source>
</evidence>
<evidence type="ECO:0000259" key="1">
    <source>
        <dbReference type="Pfam" id="PF04830"/>
    </source>
</evidence>
<evidence type="ECO:0000313" key="3">
    <source>
        <dbReference type="Proteomes" id="UP001184230"/>
    </source>
</evidence>
<reference evidence="2 3" key="1">
    <citation type="submission" date="2023-07" db="EMBL/GenBank/DDBJ databases">
        <title>Sorghum-associated microbial communities from plants grown in Nebraska, USA.</title>
        <authorList>
            <person name="Schachtman D."/>
        </authorList>
    </citation>
    <scope>NUCLEOTIDE SEQUENCE [LARGE SCALE GENOMIC DNA]</scope>
    <source>
        <strain evidence="2 3">DS1781</strain>
    </source>
</reference>
<proteinExistence type="predicted"/>
<feature type="domain" description="DUF637" evidence="1">
    <location>
        <begin position="22"/>
        <end position="184"/>
    </location>
</feature>
<dbReference type="EMBL" id="JAVDRF010000026">
    <property type="protein sequence ID" value="MDR6539780.1"/>
    <property type="molecule type" value="Genomic_DNA"/>
</dbReference>
<protein>
    <recommendedName>
        <fullName evidence="1">DUF637 domain-containing protein</fullName>
    </recommendedName>
</protein>
<keyword evidence="3" id="KW-1185">Reference proteome</keyword>
<feature type="non-terminal residue" evidence="2">
    <location>
        <position position="1"/>
    </location>
</feature>
<organism evidence="2 3">
    <name type="scientific">Variovorax soli</name>
    <dbReference type="NCBI Taxonomy" id="376815"/>
    <lineage>
        <taxon>Bacteria</taxon>
        <taxon>Pseudomonadati</taxon>
        <taxon>Pseudomonadota</taxon>
        <taxon>Betaproteobacteria</taxon>
        <taxon>Burkholderiales</taxon>
        <taxon>Comamonadaceae</taxon>
        <taxon>Variovorax</taxon>
    </lineage>
</organism>
<comment type="caution">
    <text evidence="2">The sequence shown here is derived from an EMBL/GenBank/DDBJ whole genome shotgun (WGS) entry which is preliminary data.</text>
</comment>